<dbReference type="AlphaFoldDB" id="A0A1Z5KH43"/>
<keyword evidence="1" id="KW-0732">Signal</keyword>
<accession>A0A1Z5KH43</accession>
<name>A0A1Z5KH43_FISSO</name>
<feature type="chain" id="PRO_5012509552" evidence="1">
    <location>
        <begin position="17"/>
        <end position="163"/>
    </location>
</feature>
<organism evidence="2 3">
    <name type="scientific">Fistulifera solaris</name>
    <name type="common">Oleaginous diatom</name>
    <dbReference type="NCBI Taxonomy" id="1519565"/>
    <lineage>
        <taxon>Eukaryota</taxon>
        <taxon>Sar</taxon>
        <taxon>Stramenopiles</taxon>
        <taxon>Ochrophyta</taxon>
        <taxon>Bacillariophyta</taxon>
        <taxon>Bacillariophyceae</taxon>
        <taxon>Bacillariophycidae</taxon>
        <taxon>Naviculales</taxon>
        <taxon>Naviculaceae</taxon>
        <taxon>Fistulifera</taxon>
    </lineage>
</organism>
<evidence type="ECO:0000256" key="1">
    <source>
        <dbReference type="SAM" id="SignalP"/>
    </source>
</evidence>
<sequence>MKVLIFFYAAVSFILATPFAADYAEDQDRPELLRRNSNRRSERRLRSCKRRLQSCEANSMNQHLKSQNSSKMDESRYCIPKPSDINQATYNFESTQTKNWLAGGKPASVVDGSKVTKNINTFLKRVNPILRNCIVMMTELFLLTLLTDGLYKYISSTLGRKLL</sequence>
<protein>
    <submittedName>
        <fullName evidence="2">Uncharacterized protein</fullName>
    </submittedName>
</protein>
<proteinExistence type="predicted"/>
<evidence type="ECO:0000313" key="3">
    <source>
        <dbReference type="Proteomes" id="UP000198406"/>
    </source>
</evidence>
<comment type="caution">
    <text evidence="2">The sequence shown here is derived from an EMBL/GenBank/DDBJ whole genome shotgun (WGS) entry which is preliminary data.</text>
</comment>
<dbReference type="InParanoid" id="A0A1Z5KH43"/>
<gene>
    <name evidence="2" type="ORF">FisN_28Hh048</name>
</gene>
<dbReference type="Proteomes" id="UP000198406">
    <property type="component" value="Unassembled WGS sequence"/>
</dbReference>
<feature type="signal peptide" evidence="1">
    <location>
        <begin position="1"/>
        <end position="16"/>
    </location>
</feature>
<reference evidence="2 3" key="1">
    <citation type="journal article" date="2015" name="Plant Cell">
        <title>Oil accumulation by the oleaginous diatom Fistulifera solaris as revealed by the genome and transcriptome.</title>
        <authorList>
            <person name="Tanaka T."/>
            <person name="Maeda Y."/>
            <person name="Veluchamy A."/>
            <person name="Tanaka M."/>
            <person name="Abida H."/>
            <person name="Marechal E."/>
            <person name="Bowler C."/>
            <person name="Muto M."/>
            <person name="Sunaga Y."/>
            <person name="Tanaka M."/>
            <person name="Yoshino T."/>
            <person name="Taniguchi T."/>
            <person name="Fukuda Y."/>
            <person name="Nemoto M."/>
            <person name="Matsumoto M."/>
            <person name="Wong P.S."/>
            <person name="Aburatani S."/>
            <person name="Fujibuchi W."/>
        </authorList>
    </citation>
    <scope>NUCLEOTIDE SEQUENCE [LARGE SCALE GENOMIC DNA]</scope>
    <source>
        <strain evidence="2 3">JPCC DA0580</strain>
    </source>
</reference>
<evidence type="ECO:0000313" key="2">
    <source>
        <dbReference type="EMBL" id="GAX25579.1"/>
    </source>
</evidence>
<dbReference type="EMBL" id="BDSP01000228">
    <property type="protein sequence ID" value="GAX25579.1"/>
    <property type="molecule type" value="Genomic_DNA"/>
</dbReference>
<keyword evidence="3" id="KW-1185">Reference proteome</keyword>